<gene>
    <name evidence="2" type="primary">wzy</name>
</gene>
<evidence type="ECO:0000313" key="2">
    <source>
        <dbReference type="EMBL" id="AAZ20761.1"/>
    </source>
</evidence>
<keyword evidence="1" id="KW-0472">Membrane</keyword>
<feature type="transmembrane region" description="Helical" evidence="1">
    <location>
        <begin position="321"/>
        <end position="342"/>
    </location>
</feature>
<feature type="transmembrane region" description="Helical" evidence="1">
    <location>
        <begin position="110"/>
        <end position="131"/>
    </location>
</feature>
<keyword evidence="1" id="KW-0812">Transmembrane</keyword>
<feature type="transmembrane region" description="Helical" evidence="1">
    <location>
        <begin position="45"/>
        <end position="64"/>
    </location>
</feature>
<feature type="transmembrane region" description="Helical" evidence="1">
    <location>
        <begin position="348"/>
        <end position="368"/>
    </location>
</feature>
<feature type="transmembrane region" description="Helical" evidence="1">
    <location>
        <begin position="7"/>
        <end position="25"/>
    </location>
</feature>
<protein>
    <submittedName>
        <fullName evidence="2">O-antigen polymerase</fullName>
    </submittedName>
</protein>
<organism evidence="2">
    <name type="scientific">Escherichia coli</name>
    <dbReference type="NCBI Taxonomy" id="562"/>
    <lineage>
        <taxon>Bacteria</taxon>
        <taxon>Pseudomonadati</taxon>
        <taxon>Pseudomonadota</taxon>
        <taxon>Gammaproteobacteria</taxon>
        <taxon>Enterobacterales</taxon>
        <taxon>Enterobacteriaceae</taxon>
        <taxon>Escherichia</taxon>
    </lineage>
</organism>
<reference evidence="2" key="1">
    <citation type="journal article" date="2007" name="J. Microbiol.">
        <title>Genetic characterization of the Escherichia coli O66 antigen and functional identification of its wzy gene.</title>
        <authorList>
            <person name="Cheng J."/>
            <person name="Liu B."/>
            <person name="Bastin D.A."/>
            <person name="Han W."/>
            <person name="Wang L."/>
            <person name="Feng L."/>
        </authorList>
    </citation>
    <scope>NUCLEOTIDE SEQUENCE</scope>
</reference>
<keyword evidence="1" id="KW-1133">Transmembrane helix</keyword>
<dbReference type="AlphaFoldDB" id="Q1AL83"/>
<accession>Q1AL83</accession>
<proteinExistence type="predicted"/>
<feature type="transmembrane region" description="Helical" evidence="1">
    <location>
        <begin position="84"/>
        <end position="104"/>
    </location>
</feature>
<dbReference type="EMBL" id="DQ069297">
    <property type="protein sequence ID" value="AAZ20761.1"/>
    <property type="molecule type" value="Genomic_DNA"/>
</dbReference>
<feature type="transmembrane region" description="Helical" evidence="1">
    <location>
        <begin position="138"/>
        <end position="154"/>
    </location>
</feature>
<name>Q1AL83_ECOLX</name>
<feature type="transmembrane region" description="Helical" evidence="1">
    <location>
        <begin position="160"/>
        <end position="176"/>
    </location>
</feature>
<dbReference type="NCBIfam" id="NF033860">
    <property type="entry name" value="Wzy_O6_O28"/>
    <property type="match status" value="1"/>
</dbReference>
<evidence type="ECO:0000256" key="1">
    <source>
        <dbReference type="SAM" id="Phobius"/>
    </source>
</evidence>
<sequence>MKNKISFYIAYIYIAPIILSLYYISTTNSLLGDFRTYSYKLEWESSLLFLILYFIPLIIIFCVVKMTGKIKVDTFESIKLEKFAFYSIIITGLITLIFGANAIGHPAQTGIAGVIIKIASKLNPLVLLPLLTFTNVSVRKFFFCAAVVIFYGYMQQSLQGIYISVLCAGAFFLLKVRLNGAIFILMLLSPIIFLGPLLDIITHLYTIRNEIRGVSFSVEEIFSLALGRISTTSSLIYTISNSFNTTGVSDYFVFGIVIERLIGVHILDTVSPSQVFNTYILGANADYSIFMGLAGFLYFIKDFTCSVYCKCCVFDLGTDSYILGANADYSIFMGLAGFFVFLLKTSPAVFIVNAACLILVLILIYLLIPVNNVKYRTSVFFLIMYLPFLSFDIWEISIVFQTIIIWRVFLLLSKISFGLK</sequence>
<feature type="transmembrane region" description="Helical" evidence="1">
    <location>
        <begin position="279"/>
        <end position="300"/>
    </location>
</feature>
<feature type="transmembrane region" description="Helical" evidence="1">
    <location>
        <begin position="183"/>
        <end position="201"/>
    </location>
</feature>
<feature type="transmembrane region" description="Helical" evidence="1">
    <location>
        <begin position="380"/>
        <end position="409"/>
    </location>
</feature>